<evidence type="ECO:0000313" key="2">
    <source>
        <dbReference type="Proteomes" id="UP000436088"/>
    </source>
</evidence>
<protein>
    <submittedName>
        <fullName evidence="1">B-box type zinc finger family protein</fullName>
    </submittedName>
</protein>
<dbReference type="PANTHER" id="PTHR46142">
    <property type="match status" value="1"/>
</dbReference>
<dbReference type="PANTHER" id="PTHR46142:SF4">
    <property type="entry name" value="OS04G0538900 PROTEIN"/>
    <property type="match status" value="1"/>
</dbReference>
<gene>
    <name evidence="1" type="ORF">F3Y22_tig00015498pilonHSYRG00097</name>
</gene>
<reference evidence="1" key="1">
    <citation type="submission" date="2019-09" db="EMBL/GenBank/DDBJ databases">
        <title>Draft genome information of white flower Hibiscus syriacus.</title>
        <authorList>
            <person name="Kim Y.-M."/>
        </authorList>
    </citation>
    <scope>NUCLEOTIDE SEQUENCE [LARGE SCALE GENOMIC DNA]</scope>
    <source>
        <strain evidence="1">YM2019G1</strain>
    </source>
</reference>
<comment type="caution">
    <text evidence="1">The sequence shown here is derived from an EMBL/GenBank/DDBJ whole genome shotgun (WGS) entry which is preliminary data.</text>
</comment>
<dbReference type="Proteomes" id="UP000436088">
    <property type="component" value="Unassembled WGS sequence"/>
</dbReference>
<accession>A0A6A3BY95</accession>
<dbReference type="EMBL" id="VEPZ02000616">
    <property type="protein sequence ID" value="KAE8721584.1"/>
    <property type="molecule type" value="Genomic_DNA"/>
</dbReference>
<name>A0A6A3BY95_HIBSY</name>
<sequence length="137" mass="15792">MEMIKSAKGSSFDDDCEEDEEANTALLCTSVWDSMRFYKQFSIKCLTVHHDQICKLYNYGIGIHLIKNPFMDDFDALVEPPLINPKDNHIHISFQCRDEGLMQRRLGDMGMKYMVVLCNCENILILQSQQFQQGCTG</sequence>
<keyword evidence="2" id="KW-1185">Reference proteome</keyword>
<proteinExistence type="predicted"/>
<organism evidence="1 2">
    <name type="scientific">Hibiscus syriacus</name>
    <name type="common">Rose of Sharon</name>
    <dbReference type="NCBI Taxonomy" id="106335"/>
    <lineage>
        <taxon>Eukaryota</taxon>
        <taxon>Viridiplantae</taxon>
        <taxon>Streptophyta</taxon>
        <taxon>Embryophyta</taxon>
        <taxon>Tracheophyta</taxon>
        <taxon>Spermatophyta</taxon>
        <taxon>Magnoliopsida</taxon>
        <taxon>eudicotyledons</taxon>
        <taxon>Gunneridae</taxon>
        <taxon>Pentapetalae</taxon>
        <taxon>rosids</taxon>
        <taxon>malvids</taxon>
        <taxon>Malvales</taxon>
        <taxon>Malvaceae</taxon>
        <taxon>Malvoideae</taxon>
        <taxon>Hibiscus</taxon>
    </lineage>
</organism>
<dbReference type="AlphaFoldDB" id="A0A6A3BY95"/>
<evidence type="ECO:0000313" key="1">
    <source>
        <dbReference type="EMBL" id="KAE8721584.1"/>
    </source>
</evidence>